<sequence>MSDAEDIFGGLACAAFCGICCAVAAEEDKKERELTAQLDAKGGDPVVRKDGSRQQLPIQVNPVAVTTFVSPPARRPNSLSANTRQAPPSRQQSSGRTLR</sequence>
<feature type="region of interest" description="Disordered" evidence="1">
    <location>
        <begin position="68"/>
        <end position="99"/>
    </location>
</feature>
<proteinExistence type="predicted"/>
<evidence type="ECO:0000256" key="1">
    <source>
        <dbReference type="SAM" id="MobiDB-lite"/>
    </source>
</evidence>
<dbReference type="AlphaFoldDB" id="W4G9U0"/>
<evidence type="ECO:0000313" key="2">
    <source>
        <dbReference type="EMBL" id="ETV76435.1"/>
    </source>
</evidence>
<dbReference type="GeneID" id="20811457"/>
<organism evidence="2">
    <name type="scientific">Aphanomyces astaci</name>
    <name type="common">Crayfish plague agent</name>
    <dbReference type="NCBI Taxonomy" id="112090"/>
    <lineage>
        <taxon>Eukaryota</taxon>
        <taxon>Sar</taxon>
        <taxon>Stramenopiles</taxon>
        <taxon>Oomycota</taxon>
        <taxon>Saprolegniomycetes</taxon>
        <taxon>Saprolegniales</taxon>
        <taxon>Verrucalvaceae</taxon>
        <taxon>Aphanomyces</taxon>
    </lineage>
</organism>
<evidence type="ECO:0000313" key="3">
    <source>
        <dbReference type="EMBL" id="KAF0715530.1"/>
    </source>
</evidence>
<dbReference type="OrthoDB" id="77679at2759"/>
<dbReference type="Proteomes" id="UP000469452">
    <property type="component" value="Unassembled WGS sequence"/>
</dbReference>
<evidence type="ECO:0000313" key="4">
    <source>
        <dbReference type="Proteomes" id="UP000469452"/>
    </source>
</evidence>
<feature type="compositionally biased region" description="Polar residues" evidence="1">
    <location>
        <begin position="77"/>
        <end position="99"/>
    </location>
</feature>
<dbReference type="EMBL" id="VJMI01017019">
    <property type="protein sequence ID" value="KAF0715530.1"/>
    <property type="molecule type" value="Genomic_DNA"/>
</dbReference>
<reference evidence="2" key="1">
    <citation type="submission" date="2013-12" db="EMBL/GenBank/DDBJ databases">
        <title>The Genome Sequence of Aphanomyces astaci APO3.</title>
        <authorList>
            <consortium name="The Broad Institute Genomics Platform"/>
            <person name="Russ C."/>
            <person name="Tyler B."/>
            <person name="van West P."/>
            <person name="Dieguez-Uribeondo J."/>
            <person name="Young S.K."/>
            <person name="Zeng Q."/>
            <person name="Gargeya S."/>
            <person name="Fitzgerald M."/>
            <person name="Abouelleil A."/>
            <person name="Alvarado L."/>
            <person name="Chapman S.B."/>
            <person name="Gainer-Dewar J."/>
            <person name="Goldberg J."/>
            <person name="Griggs A."/>
            <person name="Gujja S."/>
            <person name="Hansen M."/>
            <person name="Howarth C."/>
            <person name="Imamovic A."/>
            <person name="Ireland A."/>
            <person name="Larimer J."/>
            <person name="McCowan C."/>
            <person name="Murphy C."/>
            <person name="Pearson M."/>
            <person name="Poon T.W."/>
            <person name="Priest M."/>
            <person name="Roberts A."/>
            <person name="Saif S."/>
            <person name="Shea T."/>
            <person name="Sykes S."/>
            <person name="Wortman J."/>
            <person name="Nusbaum C."/>
            <person name="Birren B."/>
        </authorList>
    </citation>
    <scope>NUCLEOTIDE SEQUENCE [LARGE SCALE GENOMIC DNA]</scope>
    <source>
        <strain evidence="2">APO3</strain>
    </source>
</reference>
<gene>
    <name evidence="3" type="ORF">AaE_011313</name>
    <name evidence="2" type="ORF">H257_09461</name>
</gene>
<dbReference type="RefSeq" id="XP_009833980.1">
    <property type="nucleotide sequence ID" value="XM_009835678.1"/>
</dbReference>
<name>W4G9U0_APHAT</name>
<reference evidence="3 4" key="2">
    <citation type="submission" date="2019-06" db="EMBL/GenBank/DDBJ databases">
        <title>Genomics analysis of Aphanomyces spp. identifies a new class of oomycete effector associated with host adaptation.</title>
        <authorList>
            <person name="Gaulin E."/>
        </authorList>
    </citation>
    <scope>NUCLEOTIDE SEQUENCE [LARGE SCALE GENOMIC DNA]</scope>
    <source>
        <strain evidence="3 4">E</strain>
    </source>
</reference>
<dbReference type="EMBL" id="KI913136">
    <property type="protein sequence ID" value="ETV76435.1"/>
    <property type="molecule type" value="Genomic_DNA"/>
</dbReference>
<accession>W4G9U0</accession>
<dbReference type="VEuPathDB" id="FungiDB:H257_09461"/>
<protein>
    <submittedName>
        <fullName evidence="2">Uncharacterized protein</fullName>
    </submittedName>
</protein>